<evidence type="ECO:0000313" key="2">
    <source>
        <dbReference type="Proteomes" id="UP001430953"/>
    </source>
</evidence>
<comment type="caution">
    <text evidence="1">The sequence shown here is derived from an EMBL/GenBank/DDBJ whole genome shotgun (WGS) entry which is preliminary data.</text>
</comment>
<reference evidence="1 2" key="1">
    <citation type="submission" date="2023-03" db="EMBL/GenBank/DDBJ databases">
        <title>High recombination rates correlate with genetic variation in Cardiocondyla obscurior ants.</title>
        <authorList>
            <person name="Errbii M."/>
        </authorList>
    </citation>
    <scope>NUCLEOTIDE SEQUENCE [LARGE SCALE GENOMIC DNA]</scope>
    <source>
        <strain evidence="1">Alpha-2009</strain>
        <tissue evidence="1">Whole body</tissue>
    </source>
</reference>
<keyword evidence="2" id="KW-1185">Reference proteome</keyword>
<sequence length="114" mass="13378">MFIHFPRSSVEFCTRFTARLLHQSRGKIARPSTHVVGNTRGSCFLAANYYYFFFSPPGIAGSNLVKRQRRLMLHILHDVERSRLNVKLKELKKPEDVAQMMYILRHSRFLLNNP</sequence>
<protein>
    <recommendedName>
        <fullName evidence="3">Ribosomal protein S15</fullName>
    </recommendedName>
</protein>
<proteinExistence type="predicted"/>
<evidence type="ECO:0008006" key="3">
    <source>
        <dbReference type="Google" id="ProtNLM"/>
    </source>
</evidence>
<dbReference type="EMBL" id="JADYXP020000007">
    <property type="protein sequence ID" value="KAL0120747.1"/>
    <property type="molecule type" value="Genomic_DNA"/>
</dbReference>
<evidence type="ECO:0000313" key="1">
    <source>
        <dbReference type="EMBL" id="KAL0120747.1"/>
    </source>
</evidence>
<dbReference type="Proteomes" id="UP001430953">
    <property type="component" value="Unassembled WGS sequence"/>
</dbReference>
<dbReference type="AlphaFoldDB" id="A0AAW2G3S4"/>
<gene>
    <name evidence="1" type="ORF">PUN28_008429</name>
</gene>
<name>A0AAW2G3S4_9HYME</name>
<accession>A0AAW2G3S4</accession>
<organism evidence="1 2">
    <name type="scientific">Cardiocondyla obscurior</name>
    <dbReference type="NCBI Taxonomy" id="286306"/>
    <lineage>
        <taxon>Eukaryota</taxon>
        <taxon>Metazoa</taxon>
        <taxon>Ecdysozoa</taxon>
        <taxon>Arthropoda</taxon>
        <taxon>Hexapoda</taxon>
        <taxon>Insecta</taxon>
        <taxon>Pterygota</taxon>
        <taxon>Neoptera</taxon>
        <taxon>Endopterygota</taxon>
        <taxon>Hymenoptera</taxon>
        <taxon>Apocrita</taxon>
        <taxon>Aculeata</taxon>
        <taxon>Formicoidea</taxon>
        <taxon>Formicidae</taxon>
        <taxon>Myrmicinae</taxon>
        <taxon>Cardiocondyla</taxon>
    </lineage>
</organism>